<feature type="transmembrane region" description="Helical" evidence="1">
    <location>
        <begin position="44"/>
        <end position="68"/>
    </location>
</feature>
<feature type="transmembrane region" description="Helical" evidence="1">
    <location>
        <begin position="112"/>
        <end position="129"/>
    </location>
</feature>
<feature type="transmembrane region" description="Helical" evidence="1">
    <location>
        <begin position="80"/>
        <end position="100"/>
    </location>
</feature>
<accession>A0ABM7LL11</accession>
<evidence type="ECO:0000313" key="3">
    <source>
        <dbReference type="Proteomes" id="UP000676967"/>
    </source>
</evidence>
<keyword evidence="1" id="KW-0472">Membrane</keyword>
<gene>
    <name evidence="2" type="ORF">Aiant_06050</name>
</gene>
<sequence>MINNVILFDVIYLGAIVFAVLCVRRLMAWRSAKAALGPRHLMRLATVTVLAAGYGLVLITVVAAVLVANHRQETGDFRGFQTLLMGLGAYVIGVPIANWLGMRLVGVRPAGLAAFGAWTLLGVALLLVQPLIPGGAVQPGWFYGLVALVPYAVAAAAVAAVPAPPAR</sequence>
<feature type="transmembrane region" description="Helical" evidence="1">
    <location>
        <begin position="6"/>
        <end position="23"/>
    </location>
</feature>
<dbReference type="EMBL" id="AP023356">
    <property type="protein sequence ID" value="BCJ39948.1"/>
    <property type="molecule type" value="Genomic_DNA"/>
</dbReference>
<feature type="transmembrane region" description="Helical" evidence="1">
    <location>
        <begin position="141"/>
        <end position="161"/>
    </location>
</feature>
<evidence type="ECO:0008006" key="4">
    <source>
        <dbReference type="Google" id="ProtNLM"/>
    </source>
</evidence>
<protein>
    <recommendedName>
        <fullName evidence="4">Integral membrane protein</fullName>
    </recommendedName>
</protein>
<organism evidence="2 3">
    <name type="scientific">Actinoplanes ianthinogenes</name>
    <dbReference type="NCBI Taxonomy" id="122358"/>
    <lineage>
        <taxon>Bacteria</taxon>
        <taxon>Bacillati</taxon>
        <taxon>Actinomycetota</taxon>
        <taxon>Actinomycetes</taxon>
        <taxon>Micromonosporales</taxon>
        <taxon>Micromonosporaceae</taxon>
        <taxon>Actinoplanes</taxon>
    </lineage>
</organism>
<dbReference type="Proteomes" id="UP000676967">
    <property type="component" value="Chromosome"/>
</dbReference>
<evidence type="ECO:0000313" key="2">
    <source>
        <dbReference type="EMBL" id="BCJ39948.1"/>
    </source>
</evidence>
<keyword evidence="1" id="KW-1133">Transmembrane helix</keyword>
<reference evidence="2 3" key="1">
    <citation type="submission" date="2020-08" db="EMBL/GenBank/DDBJ databases">
        <title>Whole genome shotgun sequence of Actinoplanes ianthinogenes NBRC 13996.</title>
        <authorList>
            <person name="Komaki H."/>
            <person name="Tamura T."/>
        </authorList>
    </citation>
    <scope>NUCLEOTIDE SEQUENCE [LARGE SCALE GENOMIC DNA]</scope>
    <source>
        <strain evidence="2 3">NBRC 13996</strain>
    </source>
</reference>
<keyword evidence="1" id="KW-0812">Transmembrane</keyword>
<name>A0ABM7LL11_9ACTN</name>
<proteinExistence type="predicted"/>
<keyword evidence="3" id="KW-1185">Reference proteome</keyword>
<evidence type="ECO:0000256" key="1">
    <source>
        <dbReference type="SAM" id="Phobius"/>
    </source>
</evidence>